<keyword evidence="7" id="KW-0999">Mitochondrion inner membrane</keyword>
<evidence type="ECO:0000256" key="1">
    <source>
        <dbReference type="ARBA" id="ARBA00002490"/>
    </source>
</evidence>
<reference evidence="11 12" key="1">
    <citation type="journal article" date="2011" name="Nat. Biotechnol.">
        <title>Comparative genomic analysis of the thermophilic biomass-degrading fungi Myceliophthora thermophila and Thielavia terrestris.</title>
        <authorList>
            <person name="Berka R.M."/>
            <person name="Grigoriev I.V."/>
            <person name="Otillar R."/>
            <person name="Salamov A."/>
            <person name="Grimwood J."/>
            <person name="Reid I."/>
            <person name="Ishmael N."/>
            <person name="John T."/>
            <person name="Darmond C."/>
            <person name="Moisan M.-C."/>
            <person name="Henrissat B."/>
            <person name="Coutinho P.M."/>
            <person name="Lombard V."/>
            <person name="Natvig D.O."/>
            <person name="Lindquist E."/>
            <person name="Schmutz J."/>
            <person name="Lucas S."/>
            <person name="Harris P."/>
            <person name="Powlowski J."/>
            <person name="Bellemare A."/>
            <person name="Taylor D."/>
            <person name="Butler G."/>
            <person name="de Vries R.P."/>
            <person name="Allijn I.E."/>
            <person name="van den Brink J."/>
            <person name="Ushinsky S."/>
            <person name="Storms R."/>
            <person name="Powell A.J."/>
            <person name="Paulsen I.T."/>
            <person name="Elbourne L.D.H."/>
            <person name="Baker S.E."/>
            <person name="Magnuson J."/>
            <person name="LaBoissiere S."/>
            <person name="Clutterbuck A.J."/>
            <person name="Martinez D."/>
            <person name="Wogulis M."/>
            <person name="de Leon A.L."/>
            <person name="Rey M.W."/>
            <person name="Tsang A."/>
        </authorList>
    </citation>
    <scope>NUCLEOTIDE SEQUENCE [LARGE SCALE GENOMIC DNA]</scope>
    <source>
        <strain evidence="12">ATCC 42464 / BCRC 31852 / DSM 1799</strain>
    </source>
</reference>
<dbReference type="KEGG" id="mtm:MYCTH_2313902"/>
<evidence type="ECO:0000256" key="4">
    <source>
        <dbReference type="ARBA" id="ARBA00015368"/>
    </source>
</evidence>
<keyword evidence="10" id="KW-0472">Membrane</keyword>
<dbReference type="InParanoid" id="G2Q613"/>
<evidence type="ECO:0000256" key="8">
    <source>
        <dbReference type="ARBA" id="ARBA00022989"/>
    </source>
</evidence>
<comment type="similarity">
    <text evidence="3">Belongs to the COX16 family.</text>
</comment>
<dbReference type="eggNOG" id="ENOG502S9GT">
    <property type="taxonomic scope" value="Eukaryota"/>
</dbReference>
<dbReference type="PANTHER" id="PTHR17130:SF14">
    <property type="entry name" value="CYTOCHROME C OXIDASE ASSEMBLY PROTEIN COX16 HOMOLOG, MITOCHONDRIAL"/>
    <property type="match status" value="1"/>
</dbReference>
<proteinExistence type="inferred from homology"/>
<comment type="subcellular location">
    <subcellularLocation>
        <location evidence="2">Mitochondrion inner membrane</location>
        <topology evidence="2">Single-pass membrane protein</topology>
    </subcellularLocation>
</comment>
<evidence type="ECO:0000313" key="12">
    <source>
        <dbReference type="Proteomes" id="UP000007322"/>
    </source>
</evidence>
<dbReference type="GeneID" id="11509070"/>
<evidence type="ECO:0000256" key="7">
    <source>
        <dbReference type="ARBA" id="ARBA00022792"/>
    </source>
</evidence>
<evidence type="ECO:0000313" key="11">
    <source>
        <dbReference type="EMBL" id="AEO54690.1"/>
    </source>
</evidence>
<gene>
    <name evidence="11" type="ORF">MYCTH_2313902</name>
</gene>
<organism evidence="11 12">
    <name type="scientific">Thermothelomyces thermophilus (strain ATCC 42464 / BCRC 31852 / DSM 1799)</name>
    <name type="common">Sporotrichum thermophile</name>
    <dbReference type="NCBI Taxonomy" id="573729"/>
    <lineage>
        <taxon>Eukaryota</taxon>
        <taxon>Fungi</taxon>
        <taxon>Dikarya</taxon>
        <taxon>Ascomycota</taxon>
        <taxon>Pezizomycotina</taxon>
        <taxon>Sordariomycetes</taxon>
        <taxon>Sordariomycetidae</taxon>
        <taxon>Sordariales</taxon>
        <taxon>Chaetomiaceae</taxon>
        <taxon>Thermothelomyces</taxon>
    </lineage>
</organism>
<name>G2Q613_THET4</name>
<keyword evidence="8" id="KW-1133">Transmembrane helix</keyword>
<dbReference type="OrthoDB" id="5516033at2759"/>
<evidence type="ECO:0000256" key="9">
    <source>
        <dbReference type="ARBA" id="ARBA00023128"/>
    </source>
</evidence>
<keyword evidence="6" id="KW-0812">Transmembrane</keyword>
<dbReference type="HOGENOM" id="CLU_131611_2_0_1"/>
<keyword evidence="9" id="KW-0496">Mitochondrion</keyword>
<evidence type="ECO:0000256" key="5">
    <source>
        <dbReference type="ARBA" id="ARBA00019222"/>
    </source>
</evidence>
<dbReference type="InterPro" id="IPR020164">
    <property type="entry name" value="Cyt_c_Oxase_assmbl_COX16"/>
</dbReference>
<protein>
    <recommendedName>
        <fullName evidence="4">Cytochrome c oxidase assembly protein COX16, mitochondrial</fullName>
    </recommendedName>
    <alternativeName>
        <fullName evidence="5">Cytochrome c oxidase assembly protein cox16, mitochondrial</fullName>
    </alternativeName>
</protein>
<dbReference type="PANTHER" id="PTHR17130">
    <property type="entry name" value="MITOCHONDRIAL OUTER MEMBRANE PROTEIN 25"/>
    <property type="match status" value="1"/>
</dbReference>
<dbReference type="OMA" id="VNMKDEY"/>
<keyword evidence="12" id="KW-1185">Reference proteome</keyword>
<comment type="function">
    <text evidence="1">Required for the assembly of the mitochondrial respiratory chain complex IV (CIV), also known as cytochrome c oxidase. May participate in merging the COX1 and COX2 assembly lines.</text>
</comment>
<sequence>MAVFQNRKYRSAAESNTFGARYRAMMAKRPFLLFGLPFMTVIVGGSFALTPATAIRYERHDRKVRQMTREEELGLGKSGRKVDIREEYYRLAAKDLDNWEQKRVKRLKGESDGIL</sequence>
<evidence type="ECO:0000256" key="2">
    <source>
        <dbReference type="ARBA" id="ARBA00004434"/>
    </source>
</evidence>
<dbReference type="STRING" id="573729.G2Q613"/>
<dbReference type="EMBL" id="CP003002">
    <property type="protein sequence ID" value="AEO54690.1"/>
    <property type="molecule type" value="Genomic_DNA"/>
</dbReference>
<dbReference type="FunCoup" id="G2Q613">
    <property type="interactions" value="124"/>
</dbReference>
<evidence type="ECO:0000256" key="6">
    <source>
        <dbReference type="ARBA" id="ARBA00022692"/>
    </source>
</evidence>
<dbReference type="GO" id="GO:0005743">
    <property type="term" value="C:mitochondrial inner membrane"/>
    <property type="evidence" value="ECO:0007669"/>
    <property type="project" value="UniProtKB-SubCell"/>
</dbReference>
<dbReference type="VEuPathDB" id="FungiDB:MYCTH_2313902"/>
<evidence type="ECO:0000256" key="3">
    <source>
        <dbReference type="ARBA" id="ARBA00008370"/>
    </source>
</evidence>
<dbReference type="Proteomes" id="UP000007322">
    <property type="component" value="Chromosome 1"/>
</dbReference>
<dbReference type="AlphaFoldDB" id="G2Q613"/>
<dbReference type="RefSeq" id="XP_003659935.1">
    <property type="nucleotide sequence ID" value="XM_003659887.1"/>
</dbReference>
<dbReference type="GO" id="GO:0033617">
    <property type="term" value="P:mitochondrial respiratory chain complex IV assembly"/>
    <property type="evidence" value="ECO:0007669"/>
    <property type="project" value="TreeGrafter"/>
</dbReference>
<evidence type="ECO:0000256" key="10">
    <source>
        <dbReference type="ARBA" id="ARBA00023136"/>
    </source>
</evidence>
<accession>G2Q613</accession>
<dbReference type="Pfam" id="PF14138">
    <property type="entry name" value="COX16"/>
    <property type="match status" value="1"/>
</dbReference>